<dbReference type="InterPro" id="IPR031322">
    <property type="entry name" value="Shikimate/glucono_kinase"/>
</dbReference>
<dbReference type="CDD" id="cd00464">
    <property type="entry name" value="SK"/>
    <property type="match status" value="1"/>
</dbReference>
<dbReference type="GO" id="GO:0005829">
    <property type="term" value="C:cytosol"/>
    <property type="evidence" value="ECO:0007669"/>
    <property type="project" value="TreeGrafter"/>
</dbReference>
<keyword evidence="6 7" id="KW-0057">Aromatic amino acid biosynthesis</keyword>
<keyword evidence="3 7" id="KW-0547">Nucleotide-binding</keyword>
<keyword evidence="5 7" id="KW-0067">ATP-binding</keyword>
<keyword evidence="7" id="KW-0460">Magnesium</keyword>
<dbReference type="EC" id="2.7.1.71" evidence="7"/>
<dbReference type="EMBL" id="CP003179">
    <property type="protein sequence ID" value="AEW05095.1"/>
    <property type="molecule type" value="Genomic_DNA"/>
</dbReference>
<dbReference type="GO" id="GO:0008652">
    <property type="term" value="P:amino acid biosynthetic process"/>
    <property type="evidence" value="ECO:0007669"/>
    <property type="project" value="UniProtKB-KW"/>
</dbReference>
<comment type="function">
    <text evidence="7">Catalyzes the specific phosphorylation of the 3-hydroxyl group of shikimic acid using ATP as a cosubstrate.</text>
</comment>
<protein>
    <recommendedName>
        <fullName evidence="7">Shikimate kinase</fullName>
        <shortName evidence="7">SK</shortName>
        <ecNumber evidence="7">2.7.1.71</ecNumber>
    </recommendedName>
</protein>
<reference evidence="9" key="1">
    <citation type="submission" date="2011-12" db="EMBL/GenBank/DDBJ databases">
        <title>The complete genome of chromosome of Sulfobacillus acidophilus DSM 10332.</title>
        <authorList>
            <person name="Lucas S."/>
            <person name="Han J."/>
            <person name="Lapidus A."/>
            <person name="Bruce D."/>
            <person name="Goodwin L."/>
            <person name="Pitluck S."/>
            <person name="Peters L."/>
            <person name="Kyrpides N."/>
            <person name="Mavromatis K."/>
            <person name="Ivanova N."/>
            <person name="Mikhailova N."/>
            <person name="Chertkov O."/>
            <person name="Saunders E."/>
            <person name="Detter J.C."/>
            <person name="Tapia R."/>
            <person name="Han C."/>
            <person name="Land M."/>
            <person name="Hauser L."/>
            <person name="Markowitz V."/>
            <person name="Cheng J.-F."/>
            <person name="Hugenholtz P."/>
            <person name="Woyke T."/>
            <person name="Wu D."/>
            <person name="Pukall R."/>
            <person name="Gehrich-Schroeter G."/>
            <person name="Schneider S."/>
            <person name="Klenk H.-P."/>
            <person name="Eisen J.A."/>
        </authorList>
    </citation>
    <scope>NUCLEOTIDE SEQUENCE [LARGE SCALE GENOMIC DNA]</scope>
    <source>
        <strain evidence="9">ATCC 700253 / DSM 10332 / NAL</strain>
    </source>
</reference>
<comment type="cofactor">
    <cofactor evidence="7">
        <name>Mg(2+)</name>
        <dbReference type="ChEBI" id="CHEBI:18420"/>
    </cofactor>
    <text evidence="7">Binds 1 Mg(2+) ion per subunit.</text>
</comment>
<dbReference type="InterPro" id="IPR000623">
    <property type="entry name" value="Shikimate_kinase/TSH1"/>
</dbReference>
<gene>
    <name evidence="7" type="primary">aroK</name>
    <name evidence="8" type="ordered locus">Sulac_1598</name>
</gene>
<dbReference type="AlphaFoldDB" id="G8TYD1"/>
<dbReference type="Proteomes" id="UP000005439">
    <property type="component" value="Chromosome"/>
</dbReference>
<feature type="binding site" evidence="7">
    <location>
        <position position="17"/>
    </location>
    <ligand>
        <name>Mg(2+)</name>
        <dbReference type="ChEBI" id="CHEBI:18420"/>
    </ligand>
</feature>
<proteinExistence type="inferred from homology"/>
<evidence type="ECO:0000256" key="6">
    <source>
        <dbReference type="ARBA" id="ARBA00023141"/>
    </source>
</evidence>
<dbReference type="PANTHER" id="PTHR21087">
    <property type="entry name" value="SHIKIMATE KINASE"/>
    <property type="match status" value="1"/>
</dbReference>
<comment type="catalytic activity">
    <reaction evidence="7">
        <text>shikimate + ATP = 3-phosphoshikimate + ADP + H(+)</text>
        <dbReference type="Rhea" id="RHEA:13121"/>
        <dbReference type="ChEBI" id="CHEBI:15378"/>
        <dbReference type="ChEBI" id="CHEBI:30616"/>
        <dbReference type="ChEBI" id="CHEBI:36208"/>
        <dbReference type="ChEBI" id="CHEBI:145989"/>
        <dbReference type="ChEBI" id="CHEBI:456216"/>
        <dbReference type="EC" id="2.7.1.71"/>
    </reaction>
</comment>
<sequence length="175" mass="19372">MNFKSIAVVGMMGAGKSTVAQQLATRLEWPWYDLDHVTETVAGESIPRLFAQSGETGFRRWEREALTVVAMTYPRPHVLATGGGTPLSSANQEILGQAYHVIWLDADPELLWARVADSDRPLVQHGKADFLKLAAARRPVYRQVAHMRIDVGSLSPAEIVDVILKIWPEQEGGEL</sequence>
<dbReference type="PRINTS" id="PR01100">
    <property type="entry name" value="SHIKIMTKNASE"/>
</dbReference>
<evidence type="ECO:0000256" key="3">
    <source>
        <dbReference type="ARBA" id="ARBA00022741"/>
    </source>
</evidence>
<keyword evidence="1 7" id="KW-0028">Amino-acid biosynthesis</keyword>
<keyword evidence="7" id="KW-0479">Metal-binding</keyword>
<evidence type="ECO:0000256" key="4">
    <source>
        <dbReference type="ARBA" id="ARBA00022777"/>
    </source>
</evidence>
<name>G8TYD1_SULAD</name>
<comment type="caution">
    <text evidence="7">Lacks conserved residue(s) required for the propagation of feature annotation.</text>
</comment>
<dbReference type="PANTHER" id="PTHR21087:SF16">
    <property type="entry name" value="SHIKIMATE KINASE 1, CHLOROPLASTIC"/>
    <property type="match status" value="1"/>
</dbReference>
<dbReference type="GO" id="GO:0009073">
    <property type="term" value="P:aromatic amino acid family biosynthetic process"/>
    <property type="evidence" value="ECO:0007669"/>
    <property type="project" value="UniProtKB-KW"/>
</dbReference>
<evidence type="ECO:0000313" key="9">
    <source>
        <dbReference type="Proteomes" id="UP000005439"/>
    </source>
</evidence>
<dbReference type="STRING" id="679936.Sulac_1598"/>
<evidence type="ECO:0000256" key="7">
    <source>
        <dbReference type="HAMAP-Rule" id="MF_00109"/>
    </source>
</evidence>
<reference evidence="8 9" key="2">
    <citation type="journal article" date="2012" name="Stand. Genomic Sci.">
        <title>Complete genome sequence of the moderately thermophilic mineral-sulfide-oxidizing firmicute Sulfobacillus acidophilus type strain (NAL(T)).</title>
        <authorList>
            <person name="Anderson I."/>
            <person name="Chertkov O."/>
            <person name="Chen A."/>
            <person name="Saunders E."/>
            <person name="Lapidus A."/>
            <person name="Nolan M."/>
            <person name="Lucas S."/>
            <person name="Hammon N."/>
            <person name="Deshpande S."/>
            <person name="Cheng J.F."/>
            <person name="Han C."/>
            <person name="Tapia R."/>
            <person name="Goodwin L.A."/>
            <person name="Pitluck S."/>
            <person name="Liolios K."/>
            <person name="Pagani I."/>
            <person name="Ivanova N."/>
            <person name="Mikhailova N."/>
            <person name="Pati A."/>
            <person name="Palaniappan K."/>
            <person name="Land M."/>
            <person name="Pan C."/>
            <person name="Rohde M."/>
            <person name="Pukall R."/>
            <person name="Goker M."/>
            <person name="Detter J.C."/>
            <person name="Woyke T."/>
            <person name="Bristow J."/>
            <person name="Eisen J.A."/>
            <person name="Markowitz V."/>
            <person name="Hugenholtz P."/>
            <person name="Kyrpides N.C."/>
            <person name="Klenk H.P."/>
            <person name="Mavromatis K."/>
        </authorList>
    </citation>
    <scope>NUCLEOTIDE SEQUENCE [LARGE SCALE GENOMIC DNA]</scope>
    <source>
        <strain evidence="9">ATCC 700253 / DSM 10332 / NAL</strain>
    </source>
</reference>
<comment type="subcellular location">
    <subcellularLocation>
        <location evidence="7">Cytoplasm</location>
    </subcellularLocation>
</comment>
<comment type="similarity">
    <text evidence="7">Belongs to the shikimate kinase family.</text>
</comment>
<dbReference type="GO" id="GO:0005524">
    <property type="term" value="F:ATP binding"/>
    <property type="evidence" value="ECO:0007669"/>
    <property type="project" value="UniProtKB-UniRule"/>
</dbReference>
<dbReference type="UniPathway" id="UPA00053">
    <property type="reaction ID" value="UER00088"/>
</dbReference>
<accession>G8TYD1</accession>
<feature type="binding site" evidence="7">
    <location>
        <position position="137"/>
    </location>
    <ligand>
        <name>substrate</name>
    </ligand>
</feature>
<dbReference type="GO" id="GO:0004765">
    <property type="term" value="F:shikimate kinase activity"/>
    <property type="evidence" value="ECO:0007669"/>
    <property type="project" value="UniProtKB-UniRule"/>
</dbReference>
<comment type="pathway">
    <text evidence="7">Metabolic intermediate biosynthesis; chorismate biosynthesis; chorismate from D-erythrose 4-phosphate and phosphoenolpyruvate: step 5/7.</text>
</comment>
<keyword evidence="4 7" id="KW-0418">Kinase</keyword>
<organism evidence="8 9">
    <name type="scientific">Sulfobacillus acidophilus (strain ATCC 700253 / DSM 10332 / NAL)</name>
    <dbReference type="NCBI Taxonomy" id="679936"/>
    <lineage>
        <taxon>Bacteria</taxon>
        <taxon>Bacillati</taxon>
        <taxon>Bacillota</taxon>
        <taxon>Clostridia</taxon>
        <taxon>Eubacteriales</taxon>
        <taxon>Clostridiales Family XVII. Incertae Sedis</taxon>
        <taxon>Sulfobacillus</taxon>
    </lineage>
</organism>
<dbReference type="GO" id="GO:0009423">
    <property type="term" value="P:chorismate biosynthetic process"/>
    <property type="evidence" value="ECO:0007669"/>
    <property type="project" value="UniProtKB-UniRule"/>
</dbReference>
<dbReference type="Gene3D" id="3.40.50.300">
    <property type="entry name" value="P-loop containing nucleotide triphosphate hydrolases"/>
    <property type="match status" value="1"/>
</dbReference>
<evidence type="ECO:0000256" key="1">
    <source>
        <dbReference type="ARBA" id="ARBA00022605"/>
    </source>
</evidence>
<evidence type="ECO:0000256" key="5">
    <source>
        <dbReference type="ARBA" id="ARBA00022840"/>
    </source>
</evidence>
<dbReference type="GO" id="GO:0000287">
    <property type="term" value="F:magnesium ion binding"/>
    <property type="evidence" value="ECO:0007669"/>
    <property type="project" value="UniProtKB-UniRule"/>
</dbReference>
<comment type="subunit">
    <text evidence="7">Monomer.</text>
</comment>
<feature type="binding site" evidence="7">
    <location>
        <position position="59"/>
    </location>
    <ligand>
        <name>substrate</name>
    </ligand>
</feature>
<feature type="binding site" evidence="7">
    <location>
        <position position="83"/>
    </location>
    <ligand>
        <name>substrate</name>
    </ligand>
</feature>
<evidence type="ECO:0000313" key="8">
    <source>
        <dbReference type="EMBL" id="AEW05095.1"/>
    </source>
</evidence>
<feature type="binding site" evidence="7">
    <location>
        <position position="35"/>
    </location>
    <ligand>
        <name>substrate</name>
    </ligand>
</feature>
<dbReference type="SUPFAM" id="SSF52540">
    <property type="entry name" value="P-loop containing nucleoside triphosphate hydrolases"/>
    <property type="match status" value="1"/>
</dbReference>
<dbReference type="InterPro" id="IPR027417">
    <property type="entry name" value="P-loop_NTPase"/>
</dbReference>
<feature type="binding site" evidence="7">
    <location>
        <begin position="13"/>
        <end position="18"/>
    </location>
    <ligand>
        <name>ATP</name>
        <dbReference type="ChEBI" id="CHEBI:30616"/>
    </ligand>
</feature>
<dbReference type="HAMAP" id="MF_00109">
    <property type="entry name" value="Shikimate_kinase"/>
    <property type="match status" value="1"/>
</dbReference>
<keyword evidence="2 7" id="KW-0808">Transferase</keyword>
<dbReference type="PATRIC" id="fig|679936.5.peg.1666"/>
<keyword evidence="9" id="KW-1185">Reference proteome</keyword>
<keyword evidence="7" id="KW-0963">Cytoplasm</keyword>
<dbReference type="HOGENOM" id="CLU_057607_2_2_9"/>
<feature type="binding site" evidence="7">
    <location>
        <position position="120"/>
    </location>
    <ligand>
        <name>ATP</name>
        <dbReference type="ChEBI" id="CHEBI:30616"/>
    </ligand>
</feature>
<dbReference type="Pfam" id="PF01202">
    <property type="entry name" value="SKI"/>
    <property type="match status" value="1"/>
</dbReference>
<dbReference type="KEGG" id="sap:Sulac_1598"/>
<evidence type="ECO:0000256" key="2">
    <source>
        <dbReference type="ARBA" id="ARBA00022679"/>
    </source>
</evidence>